<dbReference type="PIRSF" id="PIRSF000040">
    <property type="entry name" value="MMOH_comp"/>
    <property type="match status" value="1"/>
</dbReference>
<accession>A0A132MM69</accession>
<protein>
    <recommendedName>
        <fullName evidence="1">propane 2-monooxygenase</fullName>
        <ecNumber evidence="1">1.14.13.227</ecNumber>
    </recommendedName>
</protein>
<sequence>MRTSERRRPRTWSLLGDVKKKPSPYEAVTAKFHYHFRRDPAPFELDPQAPLNRWYLRYREGSPFQVDDWEGFRDPYKLTYKDYVLLQHEREVYLDLLIDQHEARDSVTALDPEWVATLRALFVPLRFPLHVLQMVSLYVGQMAPSSYITNAAYFQAADEMRRIQRIAYWTKVLANAHGEDLAATGTARGAWEDDPAWQPLRKVLEELLVAYDWGEAFAALNLAVKPAVDAALNWQFAELARQNGDEFLNLLFTEFQGDSRRSQEWSQALVHYAVARRPELRDLLVGWVGKWRAPAQEAVAALAPLFGDAPQPLAPKAMIDAVDDQHHAFLTGAGF</sequence>
<dbReference type="Gene3D" id="1.10.620.20">
    <property type="entry name" value="Ribonucleotide Reductase, subunit A"/>
    <property type="match status" value="1"/>
</dbReference>
<evidence type="ECO:0000256" key="3">
    <source>
        <dbReference type="ARBA" id="ARBA00023033"/>
    </source>
</evidence>
<dbReference type="InterPro" id="IPR003430">
    <property type="entry name" value="Phenol_Hydrox"/>
</dbReference>
<comment type="caution">
    <text evidence="6">The sequence shown here is derived from an EMBL/GenBank/DDBJ whole genome shotgun (WGS) entry which is preliminary data.</text>
</comment>
<dbReference type="InterPro" id="IPR009078">
    <property type="entry name" value="Ferritin-like_SF"/>
</dbReference>
<evidence type="ECO:0000313" key="7">
    <source>
        <dbReference type="EMBL" id="KWX08579.1"/>
    </source>
</evidence>
<reference evidence="5 10" key="2">
    <citation type="submission" date="2015-02" db="EMBL/GenBank/DDBJ databases">
        <title>Physiological reanalysis, assessment of diazotrophy, and genome sequences of multiple isolates of Streptomyces thermoautotrophicus.</title>
        <authorList>
            <person name="MacKellar D.C."/>
            <person name="Lieber L."/>
            <person name="Norman J."/>
            <person name="Bolger A."/>
            <person name="Tobin C."/>
            <person name="Murray J.W."/>
            <person name="Prell J."/>
        </authorList>
    </citation>
    <scope>NUCLEOTIDE SEQUENCE [LARGE SCALE GENOMIC DNA]</scope>
    <source>
        <strain evidence="5 10">UBT1</strain>
    </source>
</reference>
<dbReference type="AlphaFoldDB" id="A0A132MM69"/>
<dbReference type="RefSeq" id="WP_066883925.1">
    <property type="nucleotide sequence ID" value="NZ_JYIJ01000019.1"/>
</dbReference>
<dbReference type="OrthoDB" id="9806768at2"/>
<evidence type="ECO:0000313" key="9">
    <source>
        <dbReference type="Proteomes" id="UP000070598"/>
    </source>
</evidence>
<evidence type="ECO:0000313" key="6">
    <source>
        <dbReference type="EMBL" id="KWW98952.1"/>
    </source>
</evidence>
<keyword evidence="3" id="KW-0503">Monooxygenase</keyword>
<dbReference type="Pfam" id="PF02332">
    <property type="entry name" value="Phenol_Hydrox"/>
    <property type="match status" value="1"/>
</dbReference>
<reference evidence="9" key="1">
    <citation type="submission" date="2015-02" db="EMBL/GenBank/DDBJ databases">
        <title>Physiological reanalysis, assessment of diazotrophy, and genome sequences of multiple isolates of Streptomyces thermoautotrophicus.</title>
        <authorList>
            <person name="MacKellar D.C."/>
            <person name="Lieber L."/>
            <person name="Norman J."/>
            <person name="Bolger A."/>
            <person name="Tobin C."/>
            <person name="Murray J.W."/>
            <person name="Friesen M."/>
            <person name="Prell J."/>
        </authorList>
    </citation>
    <scope>NUCLEOTIDE SEQUENCE [LARGE SCALE GENOMIC DNA]</scope>
    <source>
        <strain evidence="9">UBT1</strain>
    </source>
</reference>
<dbReference type="PATRIC" id="fig|1469144.10.peg.679"/>
<evidence type="ECO:0000256" key="1">
    <source>
        <dbReference type="ARBA" id="ARBA00012710"/>
    </source>
</evidence>
<dbReference type="EMBL" id="JYIJ01000019">
    <property type="protein sequence ID" value="KWW97594.1"/>
    <property type="molecule type" value="Genomic_DNA"/>
</dbReference>
<dbReference type="GO" id="GO:0016709">
    <property type="term" value="F:oxidoreductase activity, acting on paired donors, with incorporation or reduction of molecular oxygen, NAD(P)H as one donor, and incorporation of one atom of oxygen"/>
    <property type="evidence" value="ECO:0007669"/>
    <property type="project" value="InterPro"/>
</dbReference>
<proteinExistence type="predicted"/>
<evidence type="ECO:0000313" key="8">
    <source>
        <dbReference type="Proteomes" id="UP000070188"/>
    </source>
</evidence>
<dbReference type="Proteomes" id="UP000070659">
    <property type="component" value="Unassembled WGS sequence"/>
</dbReference>
<reference evidence="8" key="4">
    <citation type="submission" date="2015-04" db="EMBL/GenBank/DDBJ databases">
        <title>Physiological reanalysis, assessment of diazotrophy, and genome sequences of multiple isolates of Streptomyces thermoautotrophicus.</title>
        <authorList>
            <person name="MacKellar D.C."/>
            <person name="Lieber L."/>
            <person name="Norman J."/>
            <person name="Bolger A."/>
            <person name="Tobin C."/>
            <person name="Murray J.W."/>
            <person name="Chang R."/>
            <person name="Ford T."/>
            <person name="Nguyen P.Q."/>
            <person name="Woodward J."/>
            <person name="Permingeat H."/>
            <person name="Joshi N.S."/>
            <person name="Silver P.A."/>
            <person name="Usadel B."/>
            <person name="Rutherford A.W."/>
            <person name="Friesen M."/>
            <person name="Prell J."/>
        </authorList>
    </citation>
    <scope>NUCLEOTIDE SEQUENCE [LARGE SCALE GENOMIC DNA]</scope>
    <source>
        <strain evidence="8">H1</strain>
    </source>
</reference>
<dbReference type="EMBL" id="JYIK01000965">
    <property type="protein sequence ID" value="KWX08579.1"/>
    <property type="molecule type" value="Genomic_DNA"/>
</dbReference>
<evidence type="ECO:0000256" key="2">
    <source>
        <dbReference type="ARBA" id="ARBA00023002"/>
    </source>
</evidence>
<dbReference type="Proteomes" id="UP000070188">
    <property type="component" value="Unassembled WGS sequence"/>
</dbReference>
<organism evidence="6 8">
    <name type="scientific">Carbonactinospora thermoautotrophica</name>
    <dbReference type="NCBI Taxonomy" id="1469144"/>
    <lineage>
        <taxon>Bacteria</taxon>
        <taxon>Bacillati</taxon>
        <taxon>Actinomycetota</taxon>
        <taxon>Actinomycetes</taxon>
        <taxon>Kitasatosporales</taxon>
        <taxon>Carbonactinosporaceae</taxon>
        <taxon>Carbonactinospora</taxon>
    </lineage>
</organism>
<gene>
    <name evidence="6" type="ORF">LI90_582</name>
    <name evidence="5" type="ORF">TH66_18665</name>
    <name evidence="7" type="ORF">TR74_14340</name>
</gene>
<dbReference type="InterPro" id="IPR012078">
    <property type="entry name" value="MP_mOase_hydro"/>
</dbReference>
<dbReference type="CDD" id="cd01058">
    <property type="entry name" value="AAMH_B"/>
    <property type="match status" value="1"/>
</dbReference>
<dbReference type="Proteomes" id="UP000070598">
    <property type="component" value="Unassembled WGS sequence"/>
</dbReference>
<dbReference type="STRING" id="1469144.LI90_582"/>
<comment type="catalytic activity">
    <reaction evidence="4">
        <text>propane + NADH + O2 + H(+) = propan-2-ol + NAD(+) + H2O</text>
        <dbReference type="Rhea" id="RHEA:49992"/>
        <dbReference type="ChEBI" id="CHEBI:15377"/>
        <dbReference type="ChEBI" id="CHEBI:15378"/>
        <dbReference type="ChEBI" id="CHEBI:15379"/>
        <dbReference type="ChEBI" id="CHEBI:17824"/>
        <dbReference type="ChEBI" id="CHEBI:32879"/>
        <dbReference type="ChEBI" id="CHEBI:57540"/>
        <dbReference type="ChEBI" id="CHEBI:57945"/>
        <dbReference type="EC" id="1.14.13.227"/>
    </reaction>
</comment>
<name>A0A132MM69_9ACTN</name>
<keyword evidence="8" id="KW-1185">Reference proteome</keyword>
<dbReference type="EC" id="1.14.13.227" evidence="1"/>
<evidence type="ECO:0000313" key="10">
    <source>
        <dbReference type="Proteomes" id="UP000070659"/>
    </source>
</evidence>
<keyword evidence="2" id="KW-0560">Oxidoreductase</keyword>
<reference evidence="6" key="3">
    <citation type="submission" date="2015-04" db="EMBL/GenBank/DDBJ databases">
        <title>Physiological reanalysis, assessment of diazotrophy, and genome sequences of multiple isolates of Streptomyces thermoautotrophicus.</title>
        <authorList>
            <person name="MacKellar D.C."/>
            <person name="Lieber L."/>
            <person name="Norman J."/>
            <person name="Bolger A."/>
            <person name="Tobin C."/>
            <person name="Murray J.W."/>
            <person name="Woodward J."/>
            <person name="Friesen M."/>
            <person name="Prell J."/>
        </authorList>
    </citation>
    <scope>NUCLEOTIDE SEQUENCE [LARGE SCALE GENOMIC DNA]</scope>
    <source>
        <strain evidence="6">H1</strain>
    </source>
</reference>
<dbReference type="EMBL" id="LAXD01000001">
    <property type="protein sequence ID" value="KWW98952.1"/>
    <property type="molecule type" value="Genomic_DNA"/>
</dbReference>
<dbReference type="SUPFAM" id="SSF47240">
    <property type="entry name" value="Ferritin-like"/>
    <property type="match status" value="1"/>
</dbReference>
<dbReference type="InterPro" id="IPR012348">
    <property type="entry name" value="RNR-like"/>
</dbReference>
<evidence type="ECO:0000313" key="5">
    <source>
        <dbReference type="EMBL" id="KWW97594.1"/>
    </source>
</evidence>
<evidence type="ECO:0000256" key="4">
    <source>
        <dbReference type="ARBA" id="ARBA00048941"/>
    </source>
</evidence>